<accession>A0A318UC49</accession>
<gene>
    <name evidence="6" type="ORF">B0O44_108295</name>
</gene>
<dbReference type="InterPro" id="IPR058636">
    <property type="entry name" value="Beta-barrel_YknX"/>
</dbReference>
<dbReference type="GO" id="GO:1990281">
    <property type="term" value="C:efflux pump complex"/>
    <property type="evidence" value="ECO:0007669"/>
    <property type="project" value="TreeGrafter"/>
</dbReference>
<dbReference type="Gene3D" id="2.40.50.100">
    <property type="match status" value="1"/>
</dbReference>
<dbReference type="Gene3D" id="2.40.420.20">
    <property type="match status" value="1"/>
</dbReference>
<dbReference type="OrthoDB" id="9809068at2"/>
<evidence type="ECO:0000256" key="2">
    <source>
        <dbReference type="SAM" id="MobiDB-lite"/>
    </source>
</evidence>
<evidence type="ECO:0000259" key="5">
    <source>
        <dbReference type="Pfam" id="PF25990"/>
    </source>
</evidence>
<dbReference type="InterPro" id="IPR006143">
    <property type="entry name" value="RND_pump_MFP"/>
</dbReference>
<organism evidence="6 7">
    <name type="scientific">Pedobacter nutrimenti</name>
    <dbReference type="NCBI Taxonomy" id="1241337"/>
    <lineage>
        <taxon>Bacteria</taxon>
        <taxon>Pseudomonadati</taxon>
        <taxon>Bacteroidota</taxon>
        <taxon>Sphingobacteriia</taxon>
        <taxon>Sphingobacteriales</taxon>
        <taxon>Sphingobacteriaceae</taxon>
        <taxon>Pedobacter</taxon>
    </lineage>
</organism>
<dbReference type="RefSeq" id="WP_110834061.1">
    <property type="nucleotide sequence ID" value="NZ_QKLU01000008.1"/>
</dbReference>
<evidence type="ECO:0000313" key="6">
    <source>
        <dbReference type="EMBL" id="PYF70866.1"/>
    </source>
</evidence>
<dbReference type="PANTHER" id="PTHR30469">
    <property type="entry name" value="MULTIDRUG RESISTANCE PROTEIN MDTA"/>
    <property type="match status" value="1"/>
</dbReference>
<feature type="compositionally biased region" description="Basic and acidic residues" evidence="2">
    <location>
        <begin position="369"/>
        <end position="379"/>
    </location>
</feature>
<proteinExistence type="inferred from homology"/>
<dbReference type="AlphaFoldDB" id="A0A318UC49"/>
<dbReference type="PANTHER" id="PTHR30469:SF33">
    <property type="entry name" value="SLR1207 PROTEIN"/>
    <property type="match status" value="1"/>
</dbReference>
<feature type="domain" description="YknX-like C-terminal permuted SH3-like" evidence="4">
    <location>
        <begin position="383"/>
        <end position="443"/>
    </location>
</feature>
<feature type="compositionally biased region" description="Basic and acidic residues" evidence="2">
    <location>
        <begin position="349"/>
        <end position="361"/>
    </location>
</feature>
<feature type="domain" description="YknX-like beta-barrel" evidence="5">
    <location>
        <begin position="237"/>
        <end position="315"/>
    </location>
</feature>
<dbReference type="InterPro" id="IPR058625">
    <property type="entry name" value="MdtA-like_BSH"/>
</dbReference>
<feature type="region of interest" description="Disordered" evidence="2">
    <location>
        <begin position="349"/>
        <end position="379"/>
    </location>
</feature>
<dbReference type="Pfam" id="PF25990">
    <property type="entry name" value="Beta-barrel_YknX"/>
    <property type="match status" value="1"/>
</dbReference>
<comment type="similarity">
    <text evidence="1">Belongs to the membrane fusion protein (MFP) (TC 8.A.1) family.</text>
</comment>
<dbReference type="Pfam" id="PF25989">
    <property type="entry name" value="YknX_C"/>
    <property type="match status" value="1"/>
</dbReference>
<evidence type="ECO:0000259" key="3">
    <source>
        <dbReference type="Pfam" id="PF25917"/>
    </source>
</evidence>
<evidence type="ECO:0000313" key="7">
    <source>
        <dbReference type="Proteomes" id="UP000248198"/>
    </source>
</evidence>
<evidence type="ECO:0000256" key="1">
    <source>
        <dbReference type="ARBA" id="ARBA00009477"/>
    </source>
</evidence>
<reference evidence="6 7" key="1">
    <citation type="submission" date="2018-06" db="EMBL/GenBank/DDBJ databases">
        <title>Genomic Encyclopedia of Archaeal and Bacterial Type Strains, Phase II (KMG-II): from individual species to whole genera.</title>
        <authorList>
            <person name="Goeker M."/>
        </authorList>
    </citation>
    <scope>NUCLEOTIDE SEQUENCE [LARGE SCALE GENOMIC DNA]</scope>
    <source>
        <strain evidence="6 7">DSM 27372</strain>
    </source>
</reference>
<dbReference type="Gene3D" id="2.40.30.170">
    <property type="match status" value="1"/>
</dbReference>
<dbReference type="SUPFAM" id="SSF111369">
    <property type="entry name" value="HlyD-like secretion proteins"/>
    <property type="match status" value="2"/>
</dbReference>
<name>A0A318UC49_9SPHI</name>
<dbReference type="Gene3D" id="1.10.287.470">
    <property type="entry name" value="Helix hairpin bin"/>
    <property type="match status" value="1"/>
</dbReference>
<dbReference type="Proteomes" id="UP000248198">
    <property type="component" value="Unassembled WGS sequence"/>
</dbReference>
<protein>
    <submittedName>
        <fullName evidence="6">HlyD family secretion protein</fullName>
    </submittedName>
</protein>
<feature type="domain" description="Multidrug resistance protein MdtA-like barrel-sandwich hybrid" evidence="3">
    <location>
        <begin position="60"/>
        <end position="218"/>
    </location>
</feature>
<keyword evidence="7" id="KW-1185">Reference proteome</keyword>
<dbReference type="EMBL" id="QKLU01000008">
    <property type="protein sequence ID" value="PYF70866.1"/>
    <property type="molecule type" value="Genomic_DNA"/>
</dbReference>
<sequence>MKLKHIIIAVVVLIALVVVLKVTGVIGGSGVEKVTVEKAADREVVETVTASGKVQPETEVKLSSEVSGEVVELLVKEGDVVKKGQLLCKVRPDVLKSGYDRAVAAFSSQKSSVASAAQLLKQNEANFVNAEATYKRNVELFGKKVISASEFDAAKATYLTAKTNLAKSKEDLNAAKFQMDQFSASAQEANANLAKATIFAPVDGVISKLSVEKGDRILGTAQMAGTEIMRISDLAKMEVRVDVNENDINRVNVGDKATIEVDAFADKKFKGVVREIASSSKDIGTTATSSVDQVTNFVVKVRVLPDSYTDVKSGAKDLPSPFRPGLSASVDIESESLKGLSIPIQSVFTEKKSSTDKPKGGDDEDNGENSDKKDKQKSKLADKTVKQYVYTFNNGTVKKVEVTTGIQNDRYIIVKSGIKAGTEVVTGPYSAIQNRLKDGAKVEKTSKDQLFASPSKK</sequence>
<evidence type="ECO:0000259" key="4">
    <source>
        <dbReference type="Pfam" id="PF25989"/>
    </source>
</evidence>
<comment type="caution">
    <text evidence="6">The sequence shown here is derived from an EMBL/GenBank/DDBJ whole genome shotgun (WGS) entry which is preliminary data.</text>
</comment>
<dbReference type="NCBIfam" id="TIGR01730">
    <property type="entry name" value="RND_mfp"/>
    <property type="match status" value="1"/>
</dbReference>
<dbReference type="Pfam" id="PF25917">
    <property type="entry name" value="BSH_RND"/>
    <property type="match status" value="1"/>
</dbReference>
<dbReference type="InterPro" id="IPR058637">
    <property type="entry name" value="YknX-like_C"/>
</dbReference>
<dbReference type="PRINTS" id="PR01490">
    <property type="entry name" value="RTXTOXIND"/>
</dbReference>
<dbReference type="GO" id="GO:0015562">
    <property type="term" value="F:efflux transmembrane transporter activity"/>
    <property type="evidence" value="ECO:0007669"/>
    <property type="project" value="TreeGrafter"/>
</dbReference>